<sequence>MSFIKFTTVVSLVLLLVLFPLQILLGGRLCRTNRWFALSVLQYLFIIALSLAYTHDMDFGYRAIRFCSIALVALILVEKLPSRPMAQRILHAFIAGGTVLSLIISYEGMVKHIVRPSHVWMGVHAGNLLLFSLVATVSLLLEADSRRKIAYAGAMTVQLFAFYLNGTRGAWIAFALILACIPFLVLKLRTLWKVAYIAAVVLAMSLVTRGTYFQTKLHEAVTDVRQYGEGVSDTSLGGRFEMWKASSRMFMEHPLIGVGAGDWVDEFQKITRQSKASAFLMQFNQPHSIYLEALSTRGLVGMASLLLFIGYPAIYVWRRKGRETAVFRSVVLFSTLAMLISGLTDTLTNVRFVFMAYCILIGVGMSAFTSADRNNLHCRKTERYDETG</sequence>
<gene>
    <name evidence="7" type="ORF">KI810_14230</name>
</gene>
<feature type="transmembrane region" description="Helical" evidence="5">
    <location>
        <begin position="35"/>
        <end position="53"/>
    </location>
</feature>
<feature type="transmembrane region" description="Helical" evidence="5">
    <location>
        <begin position="59"/>
        <end position="77"/>
    </location>
</feature>
<feature type="transmembrane region" description="Helical" evidence="5">
    <location>
        <begin position="89"/>
        <end position="106"/>
    </location>
</feature>
<dbReference type="Proteomes" id="UP000756860">
    <property type="component" value="Unassembled WGS sequence"/>
</dbReference>
<evidence type="ECO:0000256" key="1">
    <source>
        <dbReference type="ARBA" id="ARBA00004141"/>
    </source>
</evidence>
<evidence type="ECO:0000313" key="8">
    <source>
        <dbReference type="Proteomes" id="UP000756860"/>
    </source>
</evidence>
<dbReference type="PANTHER" id="PTHR37422">
    <property type="entry name" value="TEICHURONIC ACID BIOSYNTHESIS PROTEIN TUAE"/>
    <property type="match status" value="1"/>
</dbReference>
<evidence type="ECO:0000256" key="3">
    <source>
        <dbReference type="ARBA" id="ARBA00022989"/>
    </source>
</evidence>
<keyword evidence="4 5" id="KW-0472">Membrane</keyword>
<evidence type="ECO:0000256" key="5">
    <source>
        <dbReference type="SAM" id="Phobius"/>
    </source>
</evidence>
<keyword evidence="7" id="KW-0436">Ligase</keyword>
<comment type="caution">
    <text evidence="7">The sequence shown here is derived from an EMBL/GenBank/DDBJ whole genome shotgun (WGS) entry which is preliminary data.</text>
</comment>
<protein>
    <submittedName>
        <fullName evidence="7">O-antigen ligase family protein</fullName>
    </submittedName>
</protein>
<dbReference type="EMBL" id="JAHCVK010000008">
    <property type="protein sequence ID" value="MBT0654218.1"/>
    <property type="molecule type" value="Genomic_DNA"/>
</dbReference>
<keyword evidence="3 5" id="KW-1133">Transmembrane helix</keyword>
<dbReference type="GO" id="GO:0016874">
    <property type="term" value="F:ligase activity"/>
    <property type="evidence" value="ECO:0007669"/>
    <property type="project" value="UniProtKB-KW"/>
</dbReference>
<feature type="transmembrane region" description="Helical" evidence="5">
    <location>
        <begin position="148"/>
        <end position="164"/>
    </location>
</feature>
<feature type="transmembrane region" description="Helical" evidence="5">
    <location>
        <begin position="170"/>
        <end position="188"/>
    </location>
</feature>
<feature type="transmembrane region" description="Helical" evidence="5">
    <location>
        <begin position="195"/>
        <end position="213"/>
    </location>
</feature>
<evidence type="ECO:0000256" key="4">
    <source>
        <dbReference type="ARBA" id="ARBA00023136"/>
    </source>
</evidence>
<comment type="subcellular location">
    <subcellularLocation>
        <location evidence="1">Membrane</location>
        <topology evidence="1">Multi-pass membrane protein</topology>
    </subcellularLocation>
</comment>
<evidence type="ECO:0000256" key="2">
    <source>
        <dbReference type="ARBA" id="ARBA00022692"/>
    </source>
</evidence>
<keyword evidence="2 5" id="KW-0812">Transmembrane</keyword>
<evidence type="ECO:0000259" key="6">
    <source>
        <dbReference type="Pfam" id="PF04932"/>
    </source>
</evidence>
<feature type="transmembrane region" description="Helical" evidence="5">
    <location>
        <begin position="325"/>
        <end position="344"/>
    </location>
</feature>
<evidence type="ECO:0000313" key="7">
    <source>
        <dbReference type="EMBL" id="MBT0654218.1"/>
    </source>
</evidence>
<accession>A0ABS5SFR9</accession>
<dbReference type="InterPro" id="IPR007016">
    <property type="entry name" value="O-antigen_ligase-rel_domated"/>
</dbReference>
<proteinExistence type="predicted"/>
<organism evidence="7 8">
    <name type="scientific">Geomobilimonas luticola</name>
    <dbReference type="NCBI Taxonomy" id="1114878"/>
    <lineage>
        <taxon>Bacteria</taxon>
        <taxon>Pseudomonadati</taxon>
        <taxon>Thermodesulfobacteriota</taxon>
        <taxon>Desulfuromonadia</taxon>
        <taxon>Geobacterales</taxon>
        <taxon>Geobacteraceae</taxon>
        <taxon>Geomobilimonas</taxon>
    </lineage>
</organism>
<reference evidence="7 8" key="1">
    <citation type="submission" date="2021-05" db="EMBL/GenBank/DDBJ databases">
        <title>The draft genome of Geobacter luticola JCM 17780.</title>
        <authorList>
            <person name="Xu Z."/>
            <person name="Masuda Y."/>
            <person name="Itoh H."/>
            <person name="Senoo K."/>
        </authorList>
    </citation>
    <scope>NUCLEOTIDE SEQUENCE [LARGE SCALE GENOMIC DNA]</scope>
    <source>
        <strain evidence="7 8">JCM 17780</strain>
    </source>
</reference>
<name>A0ABS5SFR9_9BACT</name>
<feature type="transmembrane region" description="Helical" evidence="5">
    <location>
        <begin position="299"/>
        <end position="318"/>
    </location>
</feature>
<feature type="domain" description="O-antigen ligase-related" evidence="6">
    <location>
        <begin position="157"/>
        <end position="305"/>
    </location>
</feature>
<feature type="transmembrane region" description="Helical" evidence="5">
    <location>
        <begin position="6"/>
        <end position="26"/>
    </location>
</feature>
<dbReference type="PANTHER" id="PTHR37422:SF13">
    <property type="entry name" value="LIPOPOLYSACCHARIDE BIOSYNTHESIS PROTEIN PA4999-RELATED"/>
    <property type="match status" value="1"/>
</dbReference>
<feature type="transmembrane region" description="Helical" evidence="5">
    <location>
        <begin position="118"/>
        <end position="141"/>
    </location>
</feature>
<feature type="transmembrane region" description="Helical" evidence="5">
    <location>
        <begin position="350"/>
        <end position="371"/>
    </location>
</feature>
<keyword evidence="8" id="KW-1185">Reference proteome</keyword>
<dbReference type="InterPro" id="IPR051533">
    <property type="entry name" value="WaaL-like"/>
</dbReference>
<dbReference type="Pfam" id="PF04932">
    <property type="entry name" value="Wzy_C"/>
    <property type="match status" value="1"/>
</dbReference>